<evidence type="ECO:0000313" key="1">
    <source>
        <dbReference type="EMBL" id="KUM45955.1"/>
    </source>
</evidence>
<dbReference type="AlphaFoldDB" id="A0A101LV76"/>
<keyword evidence="1" id="KW-0496">Mitochondrion</keyword>
<dbReference type="EMBL" id="LKAM01000014">
    <property type="protein sequence ID" value="KUM45955.1"/>
    <property type="molecule type" value="Genomic_DNA"/>
</dbReference>
<sequence length="87" mass="10071">MLQAFLPVKVLKPPRRVNPGGKWVRMLVFNLDDHMLGKPLWPMPLLRMLLQRSSGKDASLAPSPPNLVKRLCSCFKPINCLCFRWWD</sequence>
<proteinExistence type="predicted"/>
<gene>
    <name evidence="1" type="ORF">ABT39_MTgene2058</name>
</gene>
<name>A0A101LV76_PICGL</name>
<protein>
    <submittedName>
        <fullName evidence="1">Uncharacterized protein</fullName>
    </submittedName>
</protein>
<geneLocation type="mitochondrion" evidence="1"/>
<organism evidence="1">
    <name type="scientific">Picea glauca</name>
    <name type="common">White spruce</name>
    <name type="synonym">Pinus glauca</name>
    <dbReference type="NCBI Taxonomy" id="3330"/>
    <lineage>
        <taxon>Eukaryota</taxon>
        <taxon>Viridiplantae</taxon>
        <taxon>Streptophyta</taxon>
        <taxon>Embryophyta</taxon>
        <taxon>Tracheophyta</taxon>
        <taxon>Spermatophyta</taxon>
        <taxon>Pinopsida</taxon>
        <taxon>Pinidae</taxon>
        <taxon>Conifers I</taxon>
        <taxon>Pinales</taxon>
        <taxon>Pinaceae</taxon>
        <taxon>Picea</taxon>
    </lineage>
</organism>
<comment type="caution">
    <text evidence="1">The sequence shown here is derived from an EMBL/GenBank/DDBJ whole genome shotgun (WGS) entry which is preliminary data.</text>
</comment>
<reference evidence="1" key="1">
    <citation type="journal article" date="2015" name="Genome Biol. Evol.">
        <title>Organellar Genomes of White Spruce (Picea glauca): Assembly and Annotation.</title>
        <authorList>
            <person name="Jackman S.D."/>
            <person name="Warren R.L."/>
            <person name="Gibb E.A."/>
            <person name="Vandervalk B.P."/>
            <person name="Mohamadi H."/>
            <person name="Chu J."/>
            <person name="Raymond A."/>
            <person name="Pleasance S."/>
            <person name="Coope R."/>
            <person name="Wildung M.R."/>
            <person name="Ritland C.E."/>
            <person name="Bousquet J."/>
            <person name="Jones S.J."/>
            <person name="Bohlmann J."/>
            <person name="Birol I."/>
        </authorList>
    </citation>
    <scope>NUCLEOTIDE SEQUENCE [LARGE SCALE GENOMIC DNA]</scope>
    <source>
        <tissue evidence="1">Flushing bud</tissue>
    </source>
</reference>
<accession>A0A101LV76</accession>